<dbReference type="PROSITE" id="PS50531">
    <property type="entry name" value="HTH_IS21"/>
    <property type="match status" value="1"/>
</dbReference>
<proteinExistence type="predicted"/>
<dbReference type="PANTHER" id="PTHR35004:SF7">
    <property type="entry name" value="INTEGRASE PROTEIN"/>
    <property type="match status" value="1"/>
</dbReference>
<sequence length="345" mass="39151">MYGREQRVLLRHYLERGLSKASLARELGVSRRTIYHWIETGQLERELDGKPVCYGPRSAMPTKLDAYRGLIDARLAEYPALTATRLFDEVRAAGYTGGYTQVKVYVRQVRPRVAPEPVIRYETLPGQQGQVDFAEFRLPWGRGYALLVVLGYSRLLWLGFFPRQSMEVLMRGLESAFAFFGGAPAELLFDQMKAVVIEDRRAGGGALLCNAEFQRFAAHWNFSVRACRPYRAQTKGKVERPIRYVRQSFFYAREFLNEADLNAQAQRWMVETANRRKHRTLGESPQLRFERDERAALGPLAARAYQSLLPQPPAAPASAPRVPVLPVVERRPLSAYGALAEQALG</sequence>
<dbReference type="InterPro" id="IPR017894">
    <property type="entry name" value="HTH_IS21_transposase_type"/>
</dbReference>
<dbReference type="Pfam" id="PF00665">
    <property type="entry name" value="rve"/>
    <property type="match status" value="1"/>
</dbReference>
<keyword evidence="2" id="KW-0238">DNA-binding</keyword>
<dbReference type="NCBIfam" id="NF033546">
    <property type="entry name" value="transpos_IS21"/>
    <property type="match status" value="1"/>
</dbReference>
<dbReference type="PANTHER" id="PTHR35004">
    <property type="entry name" value="TRANSPOSASE RV3428C-RELATED"/>
    <property type="match status" value="1"/>
</dbReference>
<protein>
    <recommendedName>
        <fullName evidence="7">IS21 family transposase</fullName>
    </recommendedName>
</protein>
<evidence type="ECO:0000256" key="1">
    <source>
        <dbReference type="ARBA" id="ARBA00022578"/>
    </source>
</evidence>
<dbReference type="GO" id="GO:0032196">
    <property type="term" value="P:transposition"/>
    <property type="evidence" value="ECO:0007669"/>
    <property type="project" value="UniProtKB-KW"/>
</dbReference>
<feature type="domain" description="Integrase catalytic" evidence="5">
    <location>
        <begin position="121"/>
        <end position="293"/>
    </location>
</feature>
<dbReference type="InterPro" id="IPR012337">
    <property type="entry name" value="RNaseH-like_sf"/>
</dbReference>
<keyword evidence="1" id="KW-0815">Transposition</keyword>
<dbReference type="SUPFAM" id="SSF46689">
    <property type="entry name" value="Homeodomain-like"/>
    <property type="match status" value="1"/>
</dbReference>
<dbReference type="InterPro" id="IPR009057">
    <property type="entry name" value="Homeodomain-like_sf"/>
</dbReference>
<dbReference type="GO" id="GO:0003677">
    <property type="term" value="F:DNA binding"/>
    <property type="evidence" value="ECO:0007669"/>
    <property type="project" value="UniProtKB-KW"/>
</dbReference>
<evidence type="ECO:0000256" key="3">
    <source>
        <dbReference type="ARBA" id="ARBA00023172"/>
    </source>
</evidence>
<accession>A0A5B8REJ6</accession>
<keyword evidence="3" id="KW-0233">DNA recombination</keyword>
<dbReference type="PROSITE" id="PS50994">
    <property type="entry name" value="INTEGRASE"/>
    <property type="match status" value="1"/>
</dbReference>
<dbReference type="SUPFAM" id="SSF53098">
    <property type="entry name" value="Ribonuclease H-like"/>
    <property type="match status" value="1"/>
</dbReference>
<evidence type="ECO:0000313" key="6">
    <source>
        <dbReference type="EMBL" id="QEA06338.1"/>
    </source>
</evidence>
<reference evidence="6" key="1">
    <citation type="submission" date="2019-06" db="EMBL/GenBank/DDBJ databases">
        <authorList>
            <person name="Murdoch R.W."/>
            <person name="Fathepure B."/>
        </authorList>
    </citation>
    <scope>NUCLEOTIDE SEQUENCE</scope>
</reference>
<dbReference type="Gene3D" id="3.30.420.10">
    <property type="entry name" value="Ribonuclease H-like superfamily/Ribonuclease H"/>
    <property type="match status" value="1"/>
</dbReference>
<organism evidence="6">
    <name type="scientific">uncultured organism</name>
    <dbReference type="NCBI Taxonomy" id="155900"/>
    <lineage>
        <taxon>unclassified sequences</taxon>
        <taxon>environmental samples</taxon>
    </lineage>
</organism>
<dbReference type="GO" id="GO:0015074">
    <property type="term" value="P:DNA integration"/>
    <property type="evidence" value="ECO:0007669"/>
    <property type="project" value="InterPro"/>
</dbReference>
<dbReference type="AlphaFoldDB" id="A0A5B8REJ6"/>
<dbReference type="Pfam" id="PF13384">
    <property type="entry name" value="HTH_23"/>
    <property type="match status" value="1"/>
</dbReference>
<evidence type="ECO:0008006" key="7">
    <source>
        <dbReference type="Google" id="ProtNLM"/>
    </source>
</evidence>
<name>A0A5B8REJ6_9ZZZZ</name>
<dbReference type="InterPro" id="IPR036397">
    <property type="entry name" value="RNaseH_sf"/>
</dbReference>
<feature type="domain" description="HTH IS21-type" evidence="4">
    <location>
        <begin position="5"/>
        <end position="75"/>
    </location>
</feature>
<gene>
    <name evidence="6" type="ORF">KBTEX_02670</name>
</gene>
<evidence type="ECO:0000259" key="4">
    <source>
        <dbReference type="PROSITE" id="PS50531"/>
    </source>
</evidence>
<dbReference type="GO" id="GO:0006310">
    <property type="term" value="P:DNA recombination"/>
    <property type="evidence" value="ECO:0007669"/>
    <property type="project" value="UniProtKB-KW"/>
</dbReference>
<dbReference type="InterPro" id="IPR001584">
    <property type="entry name" value="Integrase_cat-core"/>
</dbReference>
<evidence type="ECO:0000259" key="5">
    <source>
        <dbReference type="PROSITE" id="PS50994"/>
    </source>
</evidence>
<dbReference type="EMBL" id="MN079137">
    <property type="protein sequence ID" value="QEA06338.1"/>
    <property type="molecule type" value="Genomic_DNA"/>
</dbReference>
<evidence type="ECO:0000256" key="2">
    <source>
        <dbReference type="ARBA" id="ARBA00023125"/>
    </source>
</evidence>